<dbReference type="InterPro" id="IPR037113">
    <property type="entry name" value="Hat1_N_sf"/>
</dbReference>
<dbReference type="Pfam" id="PF10394">
    <property type="entry name" value="Hat1_N"/>
    <property type="match status" value="1"/>
</dbReference>
<dbReference type="InterPro" id="IPR017380">
    <property type="entry name" value="Hist_AcTrfase_B-typ_cat-su"/>
</dbReference>
<evidence type="ECO:0000256" key="5">
    <source>
        <dbReference type="ARBA" id="ARBA00048017"/>
    </source>
</evidence>
<reference evidence="10" key="1">
    <citation type="submission" date="2025-08" db="UniProtKB">
        <authorList>
            <consortium name="RefSeq"/>
        </authorList>
    </citation>
    <scope>IDENTIFICATION</scope>
    <source>
        <tissue evidence="10">Whole Larva</tissue>
    </source>
</reference>
<keyword evidence="4" id="KW-0012">Acyltransferase</keyword>
<dbReference type="Proteomes" id="UP000695000">
    <property type="component" value="Unplaced"/>
</dbReference>
<dbReference type="InterPro" id="IPR016181">
    <property type="entry name" value="Acyl_CoA_acyltransferase"/>
</dbReference>
<dbReference type="Pfam" id="PF00583">
    <property type="entry name" value="Acetyltransf_1"/>
    <property type="match status" value="1"/>
</dbReference>
<organism evidence="9 10">
    <name type="scientific">Nicrophorus vespilloides</name>
    <name type="common">Boreal carrion beetle</name>
    <dbReference type="NCBI Taxonomy" id="110193"/>
    <lineage>
        <taxon>Eukaryota</taxon>
        <taxon>Metazoa</taxon>
        <taxon>Ecdysozoa</taxon>
        <taxon>Arthropoda</taxon>
        <taxon>Hexapoda</taxon>
        <taxon>Insecta</taxon>
        <taxon>Pterygota</taxon>
        <taxon>Neoptera</taxon>
        <taxon>Endopterygota</taxon>
        <taxon>Coleoptera</taxon>
        <taxon>Polyphaga</taxon>
        <taxon>Staphyliniformia</taxon>
        <taxon>Silphidae</taxon>
        <taxon>Nicrophorinae</taxon>
        <taxon>Nicrophorus</taxon>
    </lineage>
</organism>
<dbReference type="InterPro" id="IPR048776">
    <property type="entry name" value="HAT1_C"/>
</dbReference>
<keyword evidence="9" id="KW-1185">Reference proteome</keyword>
<dbReference type="CDD" id="cd04301">
    <property type="entry name" value="NAT_SF"/>
    <property type="match status" value="1"/>
</dbReference>
<evidence type="ECO:0000256" key="1">
    <source>
        <dbReference type="ARBA" id="ARBA00010543"/>
    </source>
</evidence>
<dbReference type="InterPro" id="IPR000182">
    <property type="entry name" value="GNAT_dom"/>
</dbReference>
<evidence type="ECO:0000259" key="7">
    <source>
        <dbReference type="Pfam" id="PF10394"/>
    </source>
</evidence>
<accession>A0ABM1MBG4</accession>
<evidence type="ECO:0000259" key="8">
    <source>
        <dbReference type="Pfam" id="PF21183"/>
    </source>
</evidence>
<evidence type="ECO:0000259" key="6">
    <source>
        <dbReference type="Pfam" id="PF00583"/>
    </source>
</evidence>
<name>A0ABM1MBG4_NICVS</name>
<evidence type="ECO:0000313" key="10">
    <source>
        <dbReference type="RefSeq" id="XP_017771914.1"/>
    </source>
</evidence>
<dbReference type="Pfam" id="PF21183">
    <property type="entry name" value="HAT1_C"/>
    <property type="match status" value="1"/>
</dbReference>
<dbReference type="SUPFAM" id="SSF55729">
    <property type="entry name" value="Acyl-CoA N-acyltransferases (Nat)"/>
    <property type="match status" value="1"/>
</dbReference>
<keyword evidence="3" id="KW-0808">Transferase</keyword>
<dbReference type="RefSeq" id="XP_017771914.1">
    <property type="nucleotide sequence ID" value="XM_017916425.1"/>
</dbReference>
<dbReference type="Gene3D" id="3.40.630.30">
    <property type="match status" value="1"/>
</dbReference>
<evidence type="ECO:0000313" key="9">
    <source>
        <dbReference type="Proteomes" id="UP000695000"/>
    </source>
</evidence>
<dbReference type="InterPro" id="IPR019467">
    <property type="entry name" value="Hat1_N"/>
</dbReference>
<proteinExistence type="inferred from homology"/>
<feature type="domain" description="Histone acetyltransferase type B catalytic subunit C-terminal" evidence="8">
    <location>
        <begin position="341"/>
        <end position="391"/>
    </location>
</feature>
<dbReference type="Gene3D" id="3.90.360.10">
    <property type="entry name" value="Histone acetyl transferase 1 (HAT1), N-terminal domain"/>
    <property type="match status" value="1"/>
</dbReference>
<evidence type="ECO:0000256" key="2">
    <source>
        <dbReference type="ARBA" id="ARBA00013184"/>
    </source>
</evidence>
<gene>
    <name evidence="10" type="primary">LOC108559222</name>
</gene>
<dbReference type="GeneID" id="108559222"/>
<evidence type="ECO:0000256" key="4">
    <source>
        <dbReference type="ARBA" id="ARBA00023315"/>
    </source>
</evidence>
<feature type="domain" description="Histone acetyl transferase HAT1 N-terminal" evidence="7">
    <location>
        <begin position="87"/>
        <end position="244"/>
    </location>
</feature>
<feature type="domain" description="N-acetyltransferase" evidence="6">
    <location>
        <begin position="258"/>
        <end position="325"/>
    </location>
</feature>
<comment type="catalytic activity">
    <reaction evidence="5">
        <text>L-lysyl-[protein] + acetyl-CoA = N(6)-acetyl-L-lysyl-[protein] + CoA + H(+)</text>
        <dbReference type="Rhea" id="RHEA:45948"/>
        <dbReference type="Rhea" id="RHEA-COMP:9752"/>
        <dbReference type="Rhea" id="RHEA-COMP:10731"/>
        <dbReference type="ChEBI" id="CHEBI:15378"/>
        <dbReference type="ChEBI" id="CHEBI:29969"/>
        <dbReference type="ChEBI" id="CHEBI:57287"/>
        <dbReference type="ChEBI" id="CHEBI:57288"/>
        <dbReference type="ChEBI" id="CHEBI:61930"/>
        <dbReference type="EC" id="2.3.1.48"/>
    </reaction>
</comment>
<protein>
    <recommendedName>
        <fullName evidence="2">histone acetyltransferase</fullName>
        <ecNumber evidence="2">2.3.1.48</ecNumber>
    </recommendedName>
</protein>
<sequence length="476" mass="55549">MSARVNDLFHCTQSDGDSTVGLYDFLSEPLAKKKPTDSSYSVAALDDSYLNSVAGTSAGYSADSDADDLFVEDSNRHLAELMMNPFTVKALDSIIFQMDMPDDQRFSQFTKMFRPKMAHQIFGCNEIITGYRNLQITLNILPNSFHVRLNLIYDEMLNNSRRGEIADNIGEKFMEWFPHKTDSYEAYEDLKAKEDYTKMFGHNIVSFKDETEKSKFHITVCDRKDLDFLEFHKRFQGLIVFFIDAASIIDVTDRNWYYFYVYKDVKLGDKRVGHFPIGFCTVYNFIASGKVRIAQLFILPNFQMRGLGTRLLGTVYKYFNAVINAQYITVESPCEEFTIMRDKLDLQLILNNSVFNSMNVIVGYSLKMETAAKMICKICPTQIKHLYYILRCFYTKGDPEQYEKFIMYMKKEVHFTYKKKLSRVKTTMNEEEKITRLKRIIVEDCLVSRRIHNDVKKFLKSIKPQLIFLARVLKEK</sequence>
<dbReference type="EC" id="2.3.1.48" evidence="2"/>
<evidence type="ECO:0000256" key="3">
    <source>
        <dbReference type="ARBA" id="ARBA00022679"/>
    </source>
</evidence>
<comment type="similarity">
    <text evidence="1">Belongs to the HAT1 family.</text>
</comment>
<dbReference type="PANTHER" id="PTHR12046">
    <property type="entry name" value="HISTONE ACETYLTRANSFERASE TYPE B CATALYTIC SUBUNIT"/>
    <property type="match status" value="1"/>
</dbReference>